<feature type="transmembrane region" description="Helical" evidence="1">
    <location>
        <begin position="42"/>
        <end position="62"/>
    </location>
</feature>
<dbReference type="RefSeq" id="WP_057878241.1">
    <property type="nucleotide sequence ID" value="NZ_JQCA01000043.1"/>
</dbReference>
<keyword evidence="1" id="KW-0812">Transmembrane</keyword>
<feature type="transmembrane region" description="Helical" evidence="1">
    <location>
        <begin position="178"/>
        <end position="198"/>
    </location>
</feature>
<evidence type="ECO:0008006" key="4">
    <source>
        <dbReference type="Google" id="ProtNLM"/>
    </source>
</evidence>
<sequence>MQQRWLALILGLVVNAFGNGLSVASNMGTSPWTASEVNLSHWLGGSVGLWIAIISSLAAVANQFLIRRWDPRRLFGEIGFILFFSSFVDLFVGLFDRLGIMRLNAGVRLLLALTGICIFCTAISLYQRANLVMHPNDDTTNILRFLYCHGNVVKAQLLSFTPPVVIILVSWLNTHQLYAVNWGTLFTLLFNGVLIGLADRLVWPRLHHNFQTKSTGMTPHSAA</sequence>
<accession>A0A0R2LRC2</accession>
<reference evidence="2 3" key="1">
    <citation type="journal article" date="2015" name="Genome Announc.">
        <title>Expanding the biotechnology potential of lactobacilli through comparative genomics of 213 strains and associated genera.</title>
        <authorList>
            <person name="Sun Z."/>
            <person name="Harris H.M."/>
            <person name="McCann A."/>
            <person name="Guo C."/>
            <person name="Argimon S."/>
            <person name="Zhang W."/>
            <person name="Yang X."/>
            <person name="Jeffery I.B."/>
            <person name="Cooney J.C."/>
            <person name="Kagawa T.F."/>
            <person name="Liu W."/>
            <person name="Song Y."/>
            <person name="Salvetti E."/>
            <person name="Wrobel A."/>
            <person name="Rasinkangas P."/>
            <person name="Parkhill J."/>
            <person name="Rea M.C."/>
            <person name="O'Sullivan O."/>
            <person name="Ritari J."/>
            <person name="Douillard F.P."/>
            <person name="Paul Ross R."/>
            <person name="Yang R."/>
            <person name="Briner A.E."/>
            <person name="Felis G.E."/>
            <person name="de Vos W.M."/>
            <person name="Barrangou R."/>
            <person name="Klaenhammer T.R."/>
            <person name="Caufield P.W."/>
            <person name="Cui Y."/>
            <person name="Zhang H."/>
            <person name="O'Toole P.W."/>
        </authorList>
    </citation>
    <scope>NUCLEOTIDE SEQUENCE [LARGE SCALE GENOMIC DNA]</scope>
    <source>
        <strain evidence="2 3">DSM 22467</strain>
    </source>
</reference>
<dbReference type="PANTHER" id="PTHR40078">
    <property type="entry name" value="INTEGRAL MEMBRANE PROTEIN-RELATED"/>
    <property type="match status" value="1"/>
</dbReference>
<protein>
    <recommendedName>
        <fullName evidence="4">Sugar specific permease</fullName>
    </recommendedName>
</protein>
<dbReference type="OrthoDB" id="3237813at2"/>
<keyword evidence="3" id="KW-1185">Reference proteome</keyword>
<dbReference type="Proteomes" id="UP000051906">
    <property type="component" value="Unassembled WGS sequence"/>
</dbReference>
<proteinExistence type="predicted"/>
<organism evidence="2 3">
    <name type="scientific">Levilactobacillus paucivorans</name>
    <dbReference type="NCBI Taxonomy" id="616990"/>
    <lineage>
        <taxon>Bacteria</taxon>
        <taxon>Bacillati</taxon>
        <taxon>Bacillota</taxon>
        <taxon>Bacilli</taxon>
        <taxon>Lactobacillales</taxon>
        <taxon>Lactobacillaceae</taxon>
        <taxon>Levilactobacillus</taxon>
    </lineage>
</organism>
<keyword evidence="1" id="KW-1133">Transmembrane helix</keyword>
<feature type="transmembrane region" description="Helical" evidence="1">
    <location>
        <begin position="107"/>
        <end position="126"/>
    </location>
</feature>
<evidence type="ECO:0000313" key="3">
    <source>
        <dbReference type="Proteomes" id="UP000051906"/>
    </source>
</evidence>
<keyword evidence="1" id="KW-0472">Membrane</keyword>
<comment type="caution">
    <text evidence="2">The sequence shown here is derived from an EMBL/GenBank/DDBJ whole genome shotgun (WGS) entry which is preliminary data.</text>
</comment>
<dbReference type="AlphaFoldDB" id="A0A0R2LRC2"/>
<dbReference type="PANTHER" id="PTHR40078:SF1">
    <property type="entry name" value="INTEGRAL MEMBRANE PROTEIN"/>
    <property type="match status" value="1"/>
</dbReference>
<gene>
    <name evidence="2" type="ORF">IV54_GL001718</name>
</gene>
<feature type="transmembrane region" description="Helical" evidence="1">
    <location>
        <begin position="74"/>
        <end position="95"/>
    </location>
</feature>
<evidence type="ECO:0000256" key="1">
    <source>
        <dbReference type="SAM" id="Phobius"/>
    </source>
</evidence>
<dbReference type="EMBL" id="JQCA01000043">
    <property type="protein sequence ID" value="KRO04196.1"/>
    <property type="molecule type" value="Genomic_DNA"/>
</dbReference>
<dbReference type="PATRIC" id="fig|616990.3.peg.1816"/>
<evidence type="ECO:0000313" key="2">
    <source>
        <dbReference type="EMBL" id="KRO04196.1"/>
    </source>
</evidence>
<dbReference type="Pfam" id="PF19700">
    <property type="entry name" value="DUF6198"/>
    <property type="match status" value="1"/>
</dbReference>
<feature type="transmembrane region" description="Helical" evidence="1">
    <location>
        <begin position="152"/>
        <end position="172"/>
    </location>
</feature>
<dbReference type="STRING" id="616990.IV54_GL001718"/>
<name>A0A0R2LRC2_9LACO</name>
<dbReference type="InterPro" id="IPR038750">
    <property type="entry name" value="YczE/YyaS-like"/>
</dbReference>